<reference evidence="3" key="2">
    <citation type="submission" date="2015-05" db="EMBL/GenBank/DDBJ databases">
        <title>Complete genome sequence of Corynebacterium mustelae DSM 45274, isolated from various tissues of a male ferret with lethal sepsis.</title>
        <authorList>
            <person name="Ruckert C."/>
            <person name="Albersmeier A."/>
            <person name="Winkler A."/>
            <person name="Tauch A."/>
        </authorList>
    </citation>
    <scope>NUCLEOTIDE SEQUENCE [LARGE SCALE GENOMIC DNA]</scope>
    <source>
        <strain evidence="3">DSM 45274</strain>
    </source>
</reference>
<dbReference type="Proteomes" id="UP000035199">
    <property type="component" value="Chromosome"/>
</dbReference>
<dbReference type="PATRIC" id="fig|571915.4.peg.2552"/>
<dbReference type="RefSeq" id="WP_047262680.1">
    <property type="nucleotide sequence ID" value="NZ_CP011542.1"/>
</dbReference>
<reference evidence="2 3" key="1">
    <citation type="journal article" date="2015" name="Genome Announc.">
        <title>Complete Genome Sequence of the Type Strain Corynebacterium mustelae DSM 45274, Isolated from Various Tissues of a Male Ferret with Lethal Sepsis.</title>
        <authorList>
            <person name="Ruckert C."/>
            <person name="Eimer J."/>
            <person name="Winkler A."/>
            <person name="Tauch A."/>
        </authorList>
    </citation>
    <scope>NUCLEOTIDE SEQUENCE [LARGE SCALE GENOMIC DNA]</scope>
    <source>
        <strain evidence="2 3">DSM 45274</strain>
    </source>
</reference>
<dbReference type="EMBL" id="CP011542">
    <property type="protein sequence ID" value="AKK06701.1"/>
    <property type="molecule type" value="Genomic_DNA"/>
</dbReference>
<dbReference type="SUPFAM" id="SSF52402">
    <property type="entry name" value="Adenine nucleotide alpha hydrolases-like"/>
    <property type="match status" value="2"/>
</dbReference>
<dbReference type="STRING" id="571915.CMUST_11950"/>
<organism evidence="2 3">
    <name type="scientific">Corynebacterium mustelae</name>
    <dbReference type="NCBI Taxonomy" id="571915"/>
    <lineage>
        <taxon>Bacteria</taxon>
        <taxon>Bacillati</taxon>
        <taxon>Actinomycetota</taxon>
        <taxon>Actinomycetes</taxon>
        <taxon>Mycobacteriales</taxon>
        <taxon>Corynebacteriaceae</taxon>
        <taxon>Corynebacterium</taxon>
    </lineage>
</organism>
<dbReference type="AlphaFoldDB" id="A0A0G3GZY6"/>
<feature type="domain" description="UspA" evidence="1">
    <location>
        <begin position="2"/>
        <end position="135"/>
    </location>
</feature>
<dbReference type="InterPro" id="IPR006016">
    <property type="entry name" value="UspA"/>
</dbReference>
<keyword evidence="3" id="KW-1185">Reference proteome</keyword>
<accession>A0A0G3GZY6</accession>
<gene>
    <name evidence="2" type="ORF">CMUST_11950</name>
</gene>
<dbReference type="OrthoDB" id="5242641at2"/>
<evidence type="ECO:0000313" key="2">
    <source>
        <dbReference type="EMBL" id="AKK06701.1"/>
    </source>
</evidence>
<sequence length="279" mass="30070">MKCVVGYEATPQGIDAINLGIDIARAMNIDLEIVLVLRRHDIFSHEYPPTGTVDDVLLNQAFRWLHGALDQIPEDIKARAHVYSGTSTAEGLSRAAKDMAAEMIVVGGASSSPFKRHRLGTIAQDLLFGATVPIALSPRGYLSTPINRINCAVGTRPGAGSLVETGIVLSKRAQLPLRLVALMSEEEGVDAQQRAIDNAHAVVARVIKDEPAPEFDIEVSASNLSSVAWNPGDLMFVGSSRVAEKQTVFAGSVAMRLLKTLSIPLVVVPREYHMRQVVT</sequence>
<dbReference type="KEGG" id="cmv:CMUST_11950"/>
<evidence type="ECO:0000259" key="1">
    <source>
        <dbReference type="Pfam" id="PF00582"/>
    </source>
</evidence>
<name>A0A0G3GZY6_9CORY</name>
<evidence type="ECO:0000313" key="3">
    <source>
        <dbReference type="Proteomes" id="UP000035199"/>
    </source>
</evidence>
<dbReference type="Gene3D" id="3.40.50.12370">
    <property type="match status" value="1"/>
</dbReference>
<protein>
    <submittedName>
        <fullName evidence="2">Universal stress protein UspA-like protein</fullName>
    </submittedName>
</protein>
<dbReference type="Pfam" id="PF00582">
    <property type="entry name" value="Usp"/>
    <property type="match status" value="1"/>
</dbReference>
<proteinExistence type="predicted"/>